<reference evidence="1 2" key="1">
    <citation type="submission" date="2015-07" db="EMBL/GenBank/DDBJ databases">
        <title>Isolation and Genomic Characterization of a Novel Halophilic Metal-Reducing Deltaproteobacterium from the Deep Subsurface.</title>
        <authorList>
            <person name="Badalamenti J.P."/>
            <person name="Summers Z.M."/>
            <person name="Gralnick J.A."/>
            <person name="Bond D.R."/>
        </authorList>
    </citation>
    <scope>NUCLEOTIDE SEQUENCE [LARGE SCALE GENOMIC DNA]</scope>
    <source>
        <strain evidence="1 2">WTL</strain>
    </source>
</reference>
<sequence>MIGRKRIRRWATLVLLAGLLGAAISGCVPLQETGGHSGAAGQHSSHH</sequence>
<proteinExistence type="predicted"/>
<dbReference type="RefSeq" id="WP_157671818.1">
    <property type="nucleotide sequence ID" value="NZ_CP010802.1"/>
</dbReference>
<name>A0A0M3QFT6_9BACT</name>
<evidence type="ECO:0000313" key="1">
    <source>
        <dbReference type="EMBL" id="ALC16633.1"/>
    </source>
</evidence>
<keyword evidence="2" id="KW-1185">Reference proteome</keyword>
<gene>
    <name evidence="1" type="ORF">DSOUD_1861</name>
</gene>
<organism evidence="1 2">
    <name type="scientific">Desulfuromonas soudanensis</name>
    <dbReference type="NCBI Taxonomy" id="1603606"/>
    <lineage>
        <taxon>Bacteria</taxon>
        <taxon>Pseudomonadati</taxon>
        <taxon>Thermodesulfobacteriota</taxon>
        <taxon>Desulfuromonadia</taxon>
        <taxon>Desulfuromonadales</taxon>
        <taxon>Desulfuromonadaceae</taxon>
        <taxon>Desulfuromonas</taxon>
    </lineage>
</organism>
<dbReference type="KEGG" id="des:DSOUD_1861"/>
<evidence type="ECO:0000313" key="2">
    <source>
        <dbReference type="Proteomes" id="UP000057158"/>
    </source>
</evidence>
<dbReference type="PATRIC" id="fig|1603606.3.peg.2017"/>
<dbReference type="EMBL" id="CP010802">
    <property type="protein sequence ID" value="ALC16633.1"/>
    <property type="molecule type" value="Genomic_DNA"/>
</dbReference>
<dbReference type="PROSITE" id="PS51257">
    <property type="entry name" value="PROKAR_LIPOPROTEIN"/>
    <property type="match status" value="1"/>
</dbReference>
<accession>A0A0M3QFT6</accession>
<dbReference type="Proteomes" id="UP000057158">
    <property type="component" value="Chromosome"/>
</dbReference>
<evidence type="ECO:0008006" key="3">
    <source>
        <dbReference type="Google" id="ProtNLM"/>
    </source>
</evidence>
<dbReference type="AlphaFoldDB" id="A0A0M3QFT6"/>
<protein>
    <recommendedName>
        <fullName evidence="3">Lipoprotein</fullName>
    </recommendedName>
</protein>